<dbReference type="AlphaFoldDB" id="A0AAQ1R1B4"/>
<evidence type="ECO:0000313" key="2">
    <source>
        <dbReference type="EMBL" id="SFD93864.1"/>
    </source>
</evidence>
<reference evidence="2 3" key="1">
    <citation type="submission" date="2016-10" db="EMBL/GenBank/DDBJ databases">
        <authorList>
            <person name="Varghese N."/>
            <person name="Submissions S."/>
        </authorList>
    </citation>
    <scope>NUCLEOTIDE SEQUENCE [LARGE SCALE GENOMIC DNA]</scope>
    <source>
        <strain evidence="2 3">LMG 18378</strain>
    </source>
</reference>
<dbReference type="RefSeq" id="WP_074985903.1">
    <property type="nucleotide sequence ID" value="NZ_FOLS01000048.1"/>
</dbReference>
<evidence type="ECO:0000259" key="1">
    <source>
        <dbReference type="Pfam" id="PF13336"/>
    </source>
</evidence>
<dbReference type="Proteomes" id="UP000183385">
    <property type="component" value="Unassembled WGS sequence"/>
</dbReference>
<name>A0AAQ1R1B4_9PSED</name>
<keyword evidence="2" id="KW-0378">Hydrolase</keyword>
<dbReference type="PANTHER" id="PTHR21432">
    <property type="entry name" value="ACETYL-COA HYDROLASE-RELATED"/>
    <property type="match status" value="1"/>
</dbReference>
<protein>
    <submittedName>
        <fullName evidence="2">Acetyl-CoA hydrolase</fullName>
    </submittedName>
</protein>
<dbReference type="Gene3D" id="3.30.750.70">
    <property type="entry name" value="4-hydroxybutyrate coenzyme like domains"/>
    <property type="match status" value="1"/>
</dbReference>
<comment type="caution">
    <text evidence="2">The sequence shown here is derived from an EMBL/GenBank/DDBJ whole genome shotgun (WGS) entry which is preliminary data.</text>
</comment>
<dbReference type="Gene3D" id="3.40.1080.20">
    <property type="entry name" value="Acetyl-CoA hydrolase/transferase C-terminal domain"/>
    <property type="match status" value="1"/>
</dbReference>
<dbReference type="SUPFAM" id="SSF100950">
    <property type="entry name" value="NagB/RpiA/CoA transferase-like"/>
    <property type="match status" value="2"/>
</dbReference>
<dbReference type="GO" id="GO:0008775">
    <property type="term" value="F:acetate CoA-transferase activity"/>
    <property type="evidence" value="ECO:0007669"/>
    <property type="project" value="InterPro"/>
</dbReference>
<proteinExistence type="predicted"/>
<feature type="domain" description="Acetyl-CoA hydrolase/transferase C-terminal" evidence="1">
    <location>
        <begin position="258"/>
        <end position="409"/>
    </location>
</feature>
<dbReference type="Pfam" id="PF13336">
    <property type="entry name" value="AcetylCoA_hyd_C"/>
    <property type="match status" value="1"/>
</dbReference>
<dbReference type="PANTHER" id="PTHR21432:SF20">
    <property type="entry name" value="ACETYL-COA HYDROLASE"/>
    <property type="match status" value="1"/>
</dbReference>
<dbReference type="Gene3D" id="3.40.1080.10">
    <property type="entry name" value="Glutaconate Coenzyme A-transferase"/>
    <property type="match status" value="1"/>
</dbReference>
<dbReference type="InterPro" id="IPR038460">
    <property type="entry name" value="AcetylCoA_hyd_C_sf"/>
</dbReference>
<gene>
    <name evidence="2" type="ORF">SAMN05216577_1487</name>
</gene>
<dbReference type="InterPro" id="IPR037171">
    <property type="entry name" value="NagB/RpiA_transferase-like"/>
</dbReference>
<sequence>MTEEIRLEALDFAALIHPGDRVVWGQGGAEPTALTARLMAQREAIGSFRAFVGMSLSASVGPEHAAQVHYQSYCGAGRNRLLAREKRLDILPCHYTQLAAALAPVDVLLLQVAEGPGGFSFGIAAEYLVPLLRSARLVIAEVNEQAPWTHGEYLDPRDIDLLVRTSSAPLEVPAAPGGEVERAIARHIGGLVEDGATLQMGLGSLPEAALDGLRSHRDLGIHSGAIGDKVAELMELGVITNARKNIDRGVTVAGVLLGGERVYRHAHRNPRIQLRSTAYTHSLAVLGSIERLVTINSAIEVDLTGQINAEIAGGAYVGAVGGAMDFLRGAQASPGGLPIIALPATALGGRQSRVVECLSGPVSTPRADAALIVTEYGVADLRGCDLRERARRMLAIAHPDFQESLARAAGL</sequence>
<dbReference type="EMBL" id="FOLS01000048">
    <property type="protein sequence ID" value="SFD93864.1"/>
    <property type="molecule type" value="Genomic_DNA"/>
</dbReference>
<dbReference type="GO" id="GO:0016787">
    <property type="term" value="F:hydrolase activity"/>
    <property type="evidence" value="ECO:0007669"/>
    <property type="project" value="UniProtKB-KW"/>
</dbReference>
<accession>A0AAQ1R1B4</accession>
<dbReference type="InterPro" id="IPR046433">
    <property type="entry name" value="ActCoA_hydro"/>
</dbReference>
<dbReference type="InterPro" id="IPR026888">
    <property type="entry name" value="AcetylCoA_hyd_C"/>
</dbReference>
<keyword evidence="3" id="KW-1185">Reference proteome</keyword>
<dbReference type="GO" id="GO:0006083">
    <property type="term" value="P:acetate metabolic process"/>
    <property type="evidence" value="ECO:0007669"/>
    <property type="project" value="InterPro"/>
</dbReference>
<evidence type="ECO:0000313" key="3">
    <source>
        <dbReference type="Proteomes" id="UP000183385"/>
    </source>
</evidence>
<organism evidence="2 3">
    <name type="scientific">Pseudomonas citronellolis</name>
    <dbReference type="NCBI Taxonomy" id="53408"/>
    <lineage>
        <taxon>Bacteria</taxon>
        <taxon>Pseudomonadati</taxon>
        <taxon>Pseudomonadota</taxon>
        <taxon>Gammaproteobacteria</taxon>
        <taxon>Pseudomonadales</taxon>
        <taxon>Pseudomonadaceae</taxon>
        <taxon>Pseudomonas</taxon>
    </lineage>
</organism>